<dbReference type="Gene3D" id="1.25.40.10">
    <property type="entry name" value="Tetratricopeptide repeat domain"/>
    <property type="match status" value="4"/>
</dbReference>
<dbReference type="Proteomes" id="UP000332933">
    <property type="component" value="Unassembled WGS sequence"/>
</dbReference>
<gene>
    <name evidence="5" type="primary">Aste57867_15578</name>
    <name evidence="4" type="ORF">As57867_015522</name>
    <name evidence="5" type="ORF">ASTE57867_15578</name>
</gene>
<reference evidence="5 6" key="1">
    <citation type="submission" date="2019-03" db="EMBL/GenBank/DDBJ databases">
        <authorList>
            <person name="Gaulin E."/>
            <person name="Dumas B."/>
        </authorList>
    </citation>
    <scope>NUCLEOTIDE SEQUENCE [LARGE SCALE GENOMIC DNA]</scope>
    <source>
        <strain evidence="5">CBS 568.67</strain>
    </source>
</reference>
<dbReference type="PANTHER" id="PTHR44858">
    <property type="entry name" value="TETRATRICOPEPTIDE REPEAT PROTEIN 6"/>
    <property type="match status" value="1"/>
</dbReference>
<keyword evidence="2" id="KW-0802">TPR repeat</keyword>
<evidence type="ECO:0000313" key="6">
    <source>
        <dbReference type="Proteomes" id="UP000332933"/>
    </source>
</evidence>
<dbReference type="Pfam" id="PF13181">
    <property type="entry name" value="TPR_8"/>
    <property type="match status" value="1"/>
</dbReference>
<keyword evidence="6" id="KW-1185">Reference proteome</keyword>
<dbReference type="EMBL" id="VJMH01005688">
    <property type="protein sequence ID" value="KAF0693481.1"/>
    <property type="molecule type" value="Genomic_DNA"/>
</dbReference>
<dbReference type="PANTHER" id="PTHR44858:SF1">
    <property type="entry name" value="UDP-N-ACETYLGLUCOSAMINE--PEPTIDE N-ACETYLGLUCOSAMINYLTRANSFERASE SPINDLY-RELATED"/>
    <property type="match status" value="1"/>
</dbReference>
<evidence type="ECO:0000256" key="2">
    <source>
        <dbReference type="ARBA" id="ARBA00022803"/>
    </source>
</evidence>
<dbReference type="SUPFAM" id="SSF48452">
    <property type="entry name" value="TPR-like"/>
    <property type="match status" value="2"/>
</dbReference>
<evidence type="ECO:0000313" key="4">
    <source>
        <dbReference type="EMBL" id="KAF0693481.1"/>
    </source>
</evidence>
<evidence type="ECO:0000313" key="5">
    <source>
        <dbReference type="EMBL" id="VFT92380.1"/>
    </source>
</evidence>
<dbReference type="InterPro" id="IPR011990">
    <property type="entry name" value="TPR-like_helical_dom_sf"/>
</dbReference>
<feature type="compositionally biased region" description="Polar residues" evidence="3">
    <location>
        <begin position="66"/>
        <end position="76"/>
    </location>
</feature>
<sequence length="1016" mass="112725">MTQEVNHSTTTVEASNEQKSNIQEKASAENESVVDDLDDILDSMIDEFIDTEIGETNTTKHGHPSSKGTSAPTNTPPSTYTTALDHGISLVNECKFSDTIRVFTDAKRQHPEVTNHSQLFMHRALCYKAVGNSKLAFKDINAAVAIHPVSPLLYMRGALLAEMDNLKDALVDLNDAIRMHDPGVDPGAHYYSTRATVYTRLDRDDLALLDLNMAIKLDIEKIEPEAFCARATLHRRRGNYDLALHDINRLVDMEGSAVRVKSLHIRGTIYMCLASAAEQQHPVSPPRPYTAASVFEISNTTSDWMRRWSLSSRLLWRAPSMGSWRTDRTGAKLPSSWPTAHSMILSERRKSHSTATAMTGLGTLGKIKEALASLDEAIKFAQHDQETADINIFRAALLKAQDAPLTVRAMKEINDRARHVGIDSRGFGQRSVDRLACHAIIRTGKCTSGTDAHFTHGAAMSRANLLALAVTGLWVEEAIADLERIVRVEPENPDVLNELRVAKAVKAGPETAKPTIGGGDLGYSEDEWIEAVATRMRAHIYKHLDANHAYYYITEMSSYIEDLFPQAIVKVSKKAIAKEIIDRVERDPRVKKNFDPKAKLIFKLTPNQFERRTTRDATTAPYGALAGTQPTHLTATRTTEQRAAKPSQVLIDAVEKGKRLIVDGKILDAIALFSKTLGQYPQGSDLYDLYFHRAQCYRNIGPPELAVEDLTAALKLRRDASLLSMRGDLRTYVGLYDDAEADLSAAIELEQNDVDRAEHFYFRGNLFAHTHDSVRAVADYSASIQLNPQPTDADIYFQRSHHYFMLGQYASAMPDLDLVVAMQGHLVKFTPLLTRDTLGMLLALEEETKERESPPRVRSASAVFSLSSAANDPMYGLLAHGPYRSKAAIALAQRALEDFNRAFVHEFGYCFFGLGKFANAMVALKQAHSLGDETTDTTGINLLRAMVAKYQDAPTTTRAMQEMNLALESTPDACTYLKRVELHVENADVQNAVADLNATIEAKGMLNKRVARMARL</sequence>
<evidence type="ECO:0000256" key="1">
    <source>
        <dbReference type="ARBA" id="ARBA00022737"/>
    </source>
</evidence>
<proteinExistence type="predicted"/>
<feature type="region of interest" description="Disordered" evidence="3">
    <location>
        <begin position="54"/>
        <end position="76"/>
    </location>
</feature>
<organism evidence="5 6">
    <name type="scientific">Aphanomyces stellatus</name>
    <dbReference type="NCBI Taxonomy" id="120398"/>
    <lineage>
        <taxon>Eukaryota</taxon>
        <taxon>Sar</taxon>
        <taxon>Stramenopiles</taxon>
        <taxon>Oomycota</taxon>
        <taxon>Saprolegniomycetes</taxon>
        <taxon>Saprolegniales</taxon>
        <taxon>Verrucalvaceae</taxon>
        <taxon>Aphanomyces</taxon>
    </lineage>
</organism>
<dbReference type="InterPro" id="IPR050498">
    <property type="entry name" value="Ycf3"/>
</dbReference>
<accession>A0A485L4E8</accession>
<dbReference type="InterPro" id="IPR019734">
    <property type="entry name" value="TPR_rpt"/>
</dbReference>
<reference evidence="4" key="2">
    <citation type="submission" date="2019-06" db="EMBL/GenBank/DDBJ databases">
        <title>Genomics analysis of Aphanomyces spp. identifies a new class of oomycete effector associated with host adaptation.</title>
        <authorList>
            <person name="Gaulin E."/>
        </authorList>
    </citation>
    <scope>NUCLEOTIDE SEQUENCE</scope>
    <source>
        <strain evidence="4">CBS 578.67</strain>
    </source>
</reference>
<feature type="compositionally biased region" description="Polar residues" evidence="3">
    <location>
        <begin position="1"/>
        <end position="24"/>
    </location>
</feature>
<keyword evidence="1" id="KW-0677">Repeat</keyword>
<dbReference type="SMART" id="SM00028">
    <property type="entry name" value="TPR"/>
    <property type="match status" value="9"/>
</dbReference>
<name>A0A485L4E8_9STRA</name>
<protein>
    <submittedName>
        <fullName evidence="5">Aste57867_15578 protein</fullName>
    </submittedName>
</protein>
<dbReference type="AlphaFoldDB" id="A0A485L4E8"/>
<dbReference type="EMBL" id="CAADRA010005709">
    <property type="protein sequence ID" value="VFT92380.1"/>
    <property type="molecule type" value="Genomic_DNA"/>
</dbReference>
<feature type="region of interest" description="Disordered" evidence="3">
    <location>
        <begin position="1"/>
        <end position="34"/>
    </location>
</feature>
<evidence type="ECO:0000256" key="3">
    <source>
        <dbReference type="SAM" id="MobiDB-lite"/>
    </source>
</evidence>